<dbReference type="Pfam" id="PF07728">
    <property type="entry name" value="AAA_5"/>
    <property type="match status" value="1"/>
</dbReference>
<evidence type="ECO:0000256" key="7">
    <source>
        <dbReference type="ARBA" id="ARBA00022987"/>
    </source>
</evidence>
<organism evidence="11 12">
    <name type="scientific">Roseofilum capinflatum BLCC-M114</name>
    <dbReference type="NCBI Taxonomy" id="3022440"/>
    <lineage>
        <taxon>Bacteria</taxon>
        <taxon>Bacillati</taxon>
        <taxon>Cyanobacteriota</taxon>
        <taxon>Cyanophyceae</taxon>
        <taxon>Desertifilales</taxon>
        <taxon>Desertifilaceae</taxon>
        <taxon>Roseofilum</taxon>
        <taxon>Roseofilum capinflatum</taxon>
    </lineage>
</organism>
<dbReference type="PANTHER" id="PTHR42759:SF1">
    <property type="entry name" value="MAGNESIUM-CHELATASE SUBUNIT CHLD"/>
    <property type="match status" value="1"/>
</dbReference>
<comment type="subcellular location">
    <subcellularLocation>
        <location evidence="1">Cytoplasm</location>
    </subcellularLocation>
    <subcellularLocation>
        <location evidence="8">Gas vesicle</location>
    </subcellularLocation>
</comment>
<accession>A0ABT7B8S7</accession>
<dbReference type="InterPro" id="IPR003593">
    <property type="entry name" value="AAA+_ATPase"/>
</dbReference>
<comment type="similarity">
    <text evidence="2">Belongs to the CbbQ/NirQ/NorQ/GpvN family.</text>
</comment>
<dbReference type="CDD" id="cd00009">
    <property type="entry name" value="AAA"/>
    <property type="match status" value="1"/>
</dbReference>
<evidence type="ECO:0000256" key="3">
    <source>
        <dbReference type="ARBA" id="ARBA00022490"/>
    </source>
</evidence>
<evidence type="ECO:0000259" key="10">
    <source>
        <dbReference type="SMART" id="SM00382"/>
    </source>
</evidence>
<keyword evidence="7" id="KW-0304">Gas vesicle</keyword>
<sequence length="369" mass="41311">MPTLLNARSRGFVNTPTIERLTNRALRYLQSGFSVHLRGPAGTGKTTLALHLADLLSRPIMLIFGDDELKTSDLIGNQSGYTRKKVVDNYIHSVIKLEDELRKNWVDSRLTLAAKEGFTLVYDEFNRSRPEVNNVLLSTLEEKLLVLPPNNSRTEYIRVHPQFRAIFTSNPEEYCGVHATQDALLDRLVTLNMPDPEAETQTAILVEKIGITPEEAQTIVDIVMAFQHKTGNQKTIGLRSGLMIAKICHEHEIAIALDQEAFQEICEDILLSRTDLDLSGANRVIQTLFDPQSLKTQSALPSPTPALAAPEPSQPAQKVYTFLHQSEGAKLSDIESAVGLNRVETVNILRHLMEQGKIRLNEERKYIAQ</sequence>
<feature type="domain" description="AAA+ ATPase" evidence="10">
    <location>
        <begin position="31"/>
        <end position="199"/>
    </location>
</feature>
<evidence type="ECO:0000256" key="6">
    <source>
        <dbReference type="ARBA" id="ARBA00022840"/>
    </source>
</evidence>
<evidence type="ECO:0000256" key="9">
    <source>
        <dbReference type="ARBA" id="ARBA00049360"/>
    </source>
</evidence>
<dbReference type="SMART" id="SM00382">
    <property type="entry name" value="AAA"/>
    <property type="match status" value="1"/>
</dbReference>
<dbReference type="PANTHER" id="PTHR42759">
    <property type="entry name" value="MOXR FAMILY PROTEIN"/>
    <property type="match status" value="1"/>
</dbReference>
<evidence type="ECO:0000256" key="1">
    <source>
        <dbReference type="ARBA" id="ARBA00004496"/>
    </source>
</evidence>
<dbReference type="InterPro" id="IPR050764">
    <property type="entry name" value="CbbQ/NirQ/NorQ/GpvN"/>
</dbReference>
<dbReference type="SUPFAM" id="SSF52540">
    <property type="entry name" value="P-loop containing nucleoside triphosphate hydrolases"/>
    <property type="match status" value="1"/>
</dbReference>
<protein>
    <submittedName>
        <fullName evidence="11">Gas vesicle protein GvpN</fullName>
    </submittedName>
</protein>
<dbReference type="InterPro" id="IPR013462">
    <property type="entry name" value="Gas-vesicle_GvpN"/>
</dbReference>
<dbReference type="RefSeq" id="WP_283767864.1">
    <property type="nucleotide sequence ID" value="NZ_JAQOSO010000084.1"/>
</dbReference>
<dbReference type="EMBL" id="JAQOSO010000084">
    <property type="protein sequence ID" value="MDJ1175562.1"/>
    <property type="molecule type" value="Genomic_DNA"/>
</dbReference>
<dbReference type="InterPro" id="IPR027417">
    <property type="entry name" value="P-loop_NTPase"/>
</dbReference>
<comment type="caution">
    <text evidence="11">The sequence shown here is derived from an EMBL/GenBank/DDBJ whole genome shotgun (WGS) entry which is preliminary data.</text>
</comment>
<keyword evidence="12" id="KW-1185">Reference proteome</keyword>
<evidence type="ECO:0000256" key="4">
    <source>
        <dbReference type="ARBA" id="ARBA00022741"/>
    </source>
</evidence>
<reference evidence="11 12" key="1">
    <citation type="submission" date="2023-01" db="EMBL/GenBank/DDBJ databases">
        <title>Novel diversity within Roseofilum (Cyanobacteria; Desertifilaceae) from marine benthic mats with descriptions of four novel species.</title>
        <authorList>
            <person name="Wang Y."/>
            <person name="Berthold D.E."/>
            <person name="Hu J."/>
            <person name="Lefler F.W."/>
            <person name="Laughinghouse H.D. IV."/>
        </authorList>
    </citation>
    <scope>NUCLEOTIDE SEQUENCE [LARGE SCALE GENOMIC DNA]</scope>
    <source>
        <strain evidence="11 12">BLCC-M114</strain>
    </source>
</reference>
<comment type="catalytic activity">
    <reaction evidence="9">
        <text>ATP + H2O = ADP + phosphate + H(+)</text>
        <dbReference type="Rhea" id="RHEA:13065"/>
        <dbReference type="ChEBI" id="CHEBI:15377"/>
        <dbReference type="ChEBI" id="CHEBI:15378"/>
        <dbReference type="ChEBI" id="CHEBI:30616"/>
        <dbReference type="ChEBI" id="CHEBI:43474"/>
        <dbReference type="ChEBI" id="CHEBI:456216"/>
    </reaction>
</comment>
<name>A0ABT7B8S7_9CYAN</name>
<keyword evidence="6" id="KW-0067">ATP-binding</keyword>
<evidence type="ECO:0000313" key="11">
    <source>
        <dbReference type="EMBL" id="MDJ1175562.1"/>
    </source>
</evidence>
<keyword evidence="5" id="KW-0378">Hydrolase</keyword>
<evidence type="ECO:0000256" key="2">
    <source>
        <dbReference type="ARBA" id="ARBA00009417"/>
    </source>
</evidence>
<gene>
    <name evidence="11" type="primary">gvpN</name>
    <name evidence="11" type="ORF">PMG25_15840</name>
</gene>
<dbReference type="Proteomes" id="UP001235849">
    <property type="component" value="Unassembled WGS sequence"/>
</dbReference>
<dbReference type="NCBIfam" id="TIGR02640">
    <property type="entry name" value="gas_vesic_GvpN"/>
    <property type="match status" value="1"/>
</dbReference>
<evidence type="ECO:0000313" key="12">
    <source>
        <dbReference type="Proteomes" id="UP001235849"/>
    </source>
</evidence>
<dbReference type="InterPro" id="IPR011704">
    <property type="entry name" value="ATPase_dyneun-rel_AAA"/>
</dbReference>
<dbReference type="Gene3D" id="3.40.50.300">
    <property type="entry name" value="P-loop containing nucleotide triphosphate hydrolases"/>
    <property type="match status" value="1"/>
</dbReference>
<proteinExistence type="inferred from homology"/>
<evidence type="ECO:0000256" key="5">
    <source>
        <dbReference type="ARBA" id="ARBA00022801"/>
    </source>
</evidence>
<evidence type="ECO:0000256" key="8">
    <source>
        <dbReference type="ARBA" id="ARBA00035108"/>
    </source>
</evidence>
<keyword evidence="4" id="KW-0547">Nucleotide-binding</keyword>
<keyword evidence="3" id="KW-0963">Cytoplasm</keyword>